<keyword evidence="1" id="KW-0645">Protease</keyword>
<dbReference type="InterPro" id="IPR018114">
    <property type="entry name" value="TRYPSIN_HIS"/>
</dbReference>
<dbReference type="PANTHER" id="PTHR24252:SF7">
    <property type="entry name" value="HYALIN"/>
    <property type="match status" value="1"/>
</dbReference>
<protein>
    <recommendedName>
        <fullName evidence="6">Peptidase S1 domain-containing protein</fullName>
    </recommendedName>
</protein>
<keyword evidence="4" id="KW-1015">Disulfide bond</keyword>
<dbReference type="PROSITE" id="PS50240">
    <property type="entry name" value="TRYPSIN_DOM"/>
    <property type="match status" value="3"/>
</dbReference>
<dbReference type="FunFam" id="2.40.10.10:FF:000036">
    <property type="entry name" value="Trypsin beta"/>
    <property type="match status" value="1"/>
</dbReference>
<proteinExistence type="inferred from homology"/>
<dbReference type="GO" id="GO:0006508">
    <property type="term" value="P:proteolysis"/>
    <property type="evidence" value="ECO:0007669"/>
    <property type="project" value="UniProtKB-KW"/>
</dbReference>
<gene>
    <name evidence="7" type="ORF">OSB1V03_LOCUS8922</name>
</gene>
<dbReference type="Pfam" id="PF00089">
    <property type="entry name" value="Trypsin"/>
    <property type="match status" value="4"/>
</dbReference>
<dbReference type="InterPro" id="IPR009003">
    <property type="entry name" value="Peptidase_S1_PA"/>
</dbReference>
<feature type="non-terminal residue" evidence="7">
    <location>
        <position position="1"/>
    </location>
</feature>
<accession>A0A7R9Q1Z8</accession>
<keyword evidence="2" id="KW-0378">Hydrolase</keyword>
<dbReference type="EMBL" id="OC860345">
    <property type="protein sequence ID" value="CAD7628501.1"/>
    <property type="molecule type" value="Genomic_DNA"/>
</dbReference>
<reference evidence="7" key="1">
    <citation type="submission" date="2020-11" db="EMBL/GenBank/DDBJ databases">
        <authorList>
            <person name="Tran Van P."/>
        </authorList>
    </citation>
    <scope>NUCLEOTIDE SEQUENCE</scope>
</reference>
<evidence type="ECO:0000313" key="7">
    <source>
        <dbReference type="EMBL" id="CAD7628501.1"/>
    </source>
</evidence>
<dbReference type="Proteomes" id="UP000759131">
    <property type="component" value="Unassembled WGS sequence"/>
</dbReference>
<feature type="domain" description="Peptidase S1" evidence="6">
    <location>
        <begin position="26"/>
        <end position="248"/>
    </location>
</feature>
<dbReference type="SMART" id="SM00020">
    <property type="entry name" value="Tryp_SPc"/>
    <property type="match status" value="3"/>
</dbReference>
<sequence>MFVTAGYATVPNSYRVANNKAIDSKIIGGHDAYPGDDPHMCSLRLDNEHSCGASIIGSQWVVTAAHCIYATEPARLSLRCGTLLREGPGLNFTINSTVCHEKFNYDTKDYDIGLIQVVGDIPIGSGVMDTIGLPPQDLDIVPAGIMTTVTGWGYMSNAGELANKLQTLDLPMVDRTTCITDYRDGGFVITDYMFCAGDEVNNKDTCNYDSGGPLKYKNTLVGIVSWGMGCSVPHYPVIICLIAGYGAVPAVRTRVGIIGGTDAKPGDNPHMCSLRIDGGHQCGASIIGTQWVVTAAHCVAEGGLVKPTQLLLRCGTLLREKPGQVLPHEKYDRAKTDYDIALLKVVGEIKLGTPTMDKIALPAQDIDLAPDGAMTTVTGWGLNGAGVLPEKLQTLDIPVVDRATCIKDYSKSSISDFMFCAGYDEGKRDSCSADSGGPLKYKNTLVGVVSWGAGCAEPHHPGIKHIIIICLIAVYGALPAVRNPYRVANNVRTRVGIISGIDAKPGDNPHMCSLRINGSHQCGASIIGSQWVVTAAHCLVLLDVKPTELLLRCGTLLREQPGTDFNISQIISHEKYDDPNYDIALLKVVGEIKLGTSAIDKIALPSQDVDLAPAGAITTVTGWGQNATGYLSEKLQTLDGPVVDRETCINDYKDFDANGVYRISDYMFCAGYDDGKNNSCHALCHGAQETAPNLTIQAFIHGLEIIICLMVCCGAVSARVLTRVGIIGGTDAKPGDNPHMCSLRFNGTHQCGASIIGNQWVVTAGHCVV</sequence>
<evidence type="ECO:0000259" key="6">
    <source>
        <dbReference type="PROSITE" id="PS50240"/>
    </source>
</evidence>
<dbReference type="InterPro" id="IPR001314">
    <property type="entry name" value="Peptidase_S1A"/>
</dbReference>
<dbReference type="GO" id="GO:0004252">
    <property type="term" value="F:serine-type endopeptidase activity"/>
    <property type="evidence" value="ECO:0007669"/>
    <property type="project" value="InterPro"/>
</dbReference>
<dbReference type="InterPro" id="IPR001254">
    <property type="entry name" value="Trypsin_dom"/>
</dbReference>
<evidence type="ECO:0000256" key="4">
    <source>
        <dbReference type="ARBA" id="ARBA00023157"/>
    </source>
</evidence>
<evidence type="ECO:0000256" key="3">
    <source>
        <dbReference type="ARBA" id="ARBA00022825"/>
    </source>
</evidence>
<dbReference type="SUPFAM" id="SSF50494">
    <property type="entry name" value="Trypsin-like serine proteases"/>
    <property type="match status" value="4"/>
</dbReference>
<dbReference type="InterPro" id="IPR043504">
    <property type="entry name" value="Peptidase_S1_PA_chymotrypsin"/>
</dbReference>
<evidence type="ECO:0000256" key="1">
    <source>
        <dbReference type="ARBA" id="ARBA00022670"/>
    </source>
</evidence>
<dbReference type="EMBL" id="CAJPIZ010005770">
    <property type="protein sequence ID" value="CAG2108931.1"/>
    <property type="molecule type" value="Genomic_DNA"/>
</dbReference>
<dbReference type="FunFam" id="2.40.10.10:FF:000068">
    <property type="entry name" value="transmembrane protease serine 2"/>
    <property type="match status" value="2"/>
</dbReference>
<dbReference type="PANTHER" id="PTHR24252">
    <property type="entry name" value="ACROSIN-RELATED"/>
    <property type="match status" value="1"/>
</dbReference>
<comment type="similarity">
    <text evidence="5">Belongs to the peptidase S1 family. CLIP subfamily.</text>
</comment>
<name>A0A7R9Q1Z8_9ACAR</name>
<dbReference type="AlphaFoldDB" id="A0A7R9Q1Z8"/>
<evidence type="ECO:0000256" key="2">
    <source>
        <dbReference type="ARBA" id="ARBA00022801"/>
    </source>
</evidence>
<dbReference type="CDD" id="cd00190">
    <property type="entry name" value="Tryp_SPc"/>
    <property type="match status" value="3"/>
</dbReference>
<evidence type="ECO:0000313" key="8">
    <source>
        <dbReference type="Proteomes" id="UP000759131"/>
    </source>
</evidence>
<dbReference type="OrthoDB" id="6514235at2759"/>
<dbReference type="PRINTS" id="PR00722">
    <property type="entry name" value="CHYMOTRYPSIN"/>
</dbReference>
<feature type="domain" description="Peptidase S1" evidence="6">
    <location>
        <begin position="257"/>
        <end position="537"/>
    </location>
</feature>
<keyword evidence="3" id="KW-0720">Serine protease</keyword>
<feature type="domain" description="Peptidase S1" evidence="6">
    <location>
        <begin position="533"/>
        <end position="766"/>
    </location>
</feature>
<organism evidence="7">
    <name type="scientific">Medioppia subpectinata</name>
    <dbReference type="NCBI Taxonomy" id="1979941"/>
    <lineage>
        <taxon>Eukaryota</taxon>
        <taxon>Metazoa</taxon>
        <taxon>Ecdysozoa</taxon>
        <taxon>Arthropoda</taxon>
        <taxon>Chelicerata</taxon>
        <taxon>Arachnida</taxon>
        <taxon>Acari</taxon>
        <taxon>Acariformes</taxon>
        <taxon>Sarcoptiformes</taxon>
        <taxon>Oribatida</taxon>
        <taxon>Brachypylina</taxon>
        <taxon>Oppioidea</taxon>
        <taxon>Oppiidae</taxon>
        <taxon>Medioppia</taxon>
    </lineage>
</organism>
<dbReference type="FunFam" id="2.40.10.10:FF:000002">
    <property type="entry name" value="Transmembrane protease serine"/>
    <property type="match status" value="1"/>
</dbReference>
<keyword evidence="8" id="KW-1185">Reference proteome</keyword>
<dbReference type="PROSITE" id="PS00134">
    <property type="entry name" value="TRYPSIN_HIS"/>
    <property type="match status" value="2"/>
</dbReference>
<dbReference type="Gene3D" id="2.40.10.10">
    <property type="entry name" value="Trypsin-like serine proteases"/>
    <property type="match status" value="5"/>
</dbReference>
<evidence type="ECO:0000256" key="5">
    <source>
        <dbReference type="ARBA" id="ARBA00024195"/>
    </source>
</evidence>